<dbReference type="RefSeq" id="WP_101261677.1">
    <property type="nucleotide sequence ID" value="NZ_MVDD01000008.1"/>
</dbReference>
<organism evidence="6 7">
    <name type="scientific">Labilibaculum filiforme</name>
    <dbReference type="NCBI Taxonomy" id="1940526"/>
    <lineage>
        <taxon>Bacteria</taxon>
        <taxon>Pseudomonadati</taxon>
        <taxon>Bacteroidota</taxon>
        <taxon>Bacteroidia</taxon>
        <taxon>Marinilabiliales</taxon>
        <taxon>Marinifilaceae</taxon>
        <taxon>Labilibaculum</taxon>
    </lineage>
</organism>
<keyword evidence="4" id="KW-0408">Iron</keyword>
<dbReference type="InterPro" id="IPR038062">
    <property type="entry name" value="ScdA-like_N_sf"/>
</dbReference>
<reference evidence="6 7" key="1">
    <citation type="journal article" date="2017" name="Front. Microbiol.">
        <title>Labilibaculum manganireducens gen. nov., sp. nov. and Labilibaculum filiforme sp. nov., Novel Bacteroidetes Isolated from Subsurface Sediments of the Baltic Sea.</title>
        <authorList>
            <person name="Vandieken V."/>
            <person name="Marshall I.P."/>
            <person name="Niemann H."/>
            <person name="Engelen B."/>
            <person name="Cypionka H."/>
        </authorList>
    </citation>
    <scope>NUCLEOTIDE SEQUENCE [LARGE SCALE GENOMIC DNA]</scope>
    <source>
        <strain evidence="6 7">59.16B</strain>
    </source>
</reference>
<comment type="subcellular location">
    <subcellularLocation>
        <location evidence="1">Cytoplasm</location>
    </subcellularLocation>
</comment>
<dbReference type="PANTHER" id="PTHR36438:SF1">
    <property type="entry name" value="IRON-SULFUR CLUSTER REPAIR PROTEIN YTFE"/>
    <property type="match status" value="1"/>
</dbReference>
<dbReference type="GO" id="GO:0046872">
    <property type="term" value="F:metal ion binding"/>
    <property type="evidence" value="ECO:0007669"/>
    <property type="project" value="UniProtKB-KW"/>
</dbReference>
<keyword evidence="7" id="KW-1185">Reference proteome</keyword>
<keyword evidence="2" id="KW-0963">Cytoplasm</keyword>
<gene>
    <name evidence="6" type="ORF">BZG02_11930</name>
</gene>
<evidence type="ECO:0000313" key="7">
    <source>
        <dbReference type="Proteomes" id="UP000233535"/>
    </source>
</evidence>
<proteinExistence type="predicted"/>
<keyword evidence="3" id="KW-0479">Metal-binding</keyword>
<accession>A0A2N3HWN0</accession>
<evidence type="ECO:0000313" key="6">
    <source>
        <dbReference type="EMBL" id="PKQ62433.1"/>
    </source>
</evidence>
<protein>
    <submittedName>
        <fullName evidence="6">Iron-sulfur cluster repair di-iron protein</fullName>
    </submittedName>
</protein>
<dbReference type="Gene3D" id="1.10.3910.10">
    <property type="entry name" value="SP0561-like"/>
    <property type="match status" value="1"/>
</dbReference>
<dbReference type="GO" id="GO:0005737">
    <property type="term" value="C:cytoplasm"/>
    <property type="evidence" value="ECO:0007669"/>
    <property type="project" value="UniProtKB-SubCell"/>
</dbReference>
<feature type="domain" description="Hemerythrin-like" evidence="5">
    <location>
        <begin position="83"/>
        <end position="230"/>
    </location>
</feature>
<evidence type="ECO:0000256" key="3">
    <source>
        <dbReference type="ARBA" id="ARBA00022723"/>
    </source>
</evidence>
<evidence type="ECO:0000256" key="1">
    <source>
        <dbReference type="ARBA" id="ARBA00004496"/>
    </source>
</evidence>
<evidence type="ECO:0000256" key="4">
    <source>
        <dbReference type="ARBA" id="ARBA00023004"/>
    </source>
</evidence>
<dbReference type="InterPro" id="IPR019903">
    <property type="entry name" value="RIC_family"/>
</dbReference>
<evidence type="ECO:0000256" key="2">
    <source>
        <dbReference type="ARBA" id="ARBA00022490"/>
    </source>
</evidence>
<dbReference type="Pfam" id="PF01814">
    <property type="entry name" value="Hemerythrin"/>
    <property type="match status" value="1"/>
</dbReference>
<sequence>MISKETSIGDIVKIHFQTVTIFDDYQIDFCCGGKQSLGEACAKKSLNPEEIIQKLEEVIKTPTNTPEFDKMPLCNLIRYIKENHHAYVRQQIPILTKFLDKIEQVHGNKHPEIEKINAHFKISVEQLSEHLEKEETELFPLIEKLAQLKKGEQLNDSTCKITAETLITCLTKEHENEGERFEEISRLSKAYQAPAGVCNTYRATYENLLAFEKDLHRHVHLENNILFPKAILLEQNILSNN</sequence>
<comment type="caution">
    <text evidence="6">The sequence shown here is derived from an EMBL/GenBank/DDBJ whole genome shotgun (WGS) entry which is preliminary data.</text>
</comment>
<dbReference type="Gene3D" id="1.20.120.520">
    <property type="entry name" value="nmb1532 protein domain like"/>
    <property type="match status" value="1"/>
</dbReference>
<dbReference type="AlphaFoldDB" id="A0A2N3HWN0"/>
<name>A0A2N3HWN0_9BACT</name>
<dbReference type="Proteomes" id="UP000233535">
    <property type="component" value="Unassembled WGS sequence"/>
</dbReference>
<dbReference type="OrthoDB" id="9797132at2"/>
<dbReference type="PANTHER" id="PTHR36438">
    <property type="entry name" value="IRON-SULFUR CLUSTER REPAIR PROTEIN YTFE"/>
    <property type="match status" value="1"/>
</dbReference>
<evidence type="ECO:0000259" key="5">
    <source>
        <dbReference type="Pfam" id="PF01814"/>
    </source>
</evidence>
<dbReference type="EMBL" id="MVDD01000008">
    <property type="protein sequence ID" value="PKQ62433.1"/>
    <property type="molecule type" value="Genomic_DNA"/>
</dbReference>
<dbReference type="NCBIfam" id="TIGR03652">
    <property type="entry name" value="FeS_repair_RIC"/>
    <property type="match status" value="1"/>
</dbReference>
<dbReference type="InterPro" id="IPR012312">
    <property type="entry name" value="Hemerythrin-like"/>
</dbReference>
<dbReference type="SUPFAM" id="SSF140683">
    <property type="entry name" value="SP0561-like"/>
    <property type="match status" value="1"/>
</dbReference>
<dbReference type="Pfam" id="PF04405">
    <property type="entry name" value="ScdA_N"/>
    <property type="match status" value="1"/>
</dbReference>